<evidence type="ECO:0000313" key="2">
    <source>
        <dbReference type="EMBL" id="CEL94575.1"/>
    </source>
</evidence>
<proteinExistence type="predicted"/>
<dbReference type="AlphaFoldDB" id="A0A0G4EGI2"/>
<accession>A0A0G4EGI2</accession>
<dbReference type="VEuPathDB" id="CryptoDB:Vbra_11617"/>
<feature type="transmembrane region" description="Helical" evidence="1">
    <location>
        <begin position="72"/>
        <end position="92"/>
    </location>
</feature>
<dbReference type="EMBL" id="CDMY01000223">
    <property type="protein sequence ID" value="CEL94575.1"/>
    <property type="molecule type" value="Genomic_DNA"/>
</dbReference>
<dbReference type="PhylomeDB" id="A0A0G4EGI2"/>
<dbReference type="InParanoid" id="A0A0G4EGI2"/>
<name>A0A0G4EGI2_VITBC</name>
<feature type="transmembrane region" description="Helical" evidence="1">
    <location>
        <begin position="46"/>
        <end position="65"/>
    </location>
</feature>
<evidence type="ECO:0000313" key="3">
    <source>
        <dbReference type="Proteomes" id="UP000041254"/>
    </source>
</evidence>
<keyword evidence="1" id="KW-0472">Membrane</keyword>
<organism evidence="2 3">
    <name type="scientific">Vitrella brassicaformis (strain CCMP3155)</name>
    <dbReference type="NCBI Taxonomy" id="1169540"/>
    <lineage>
        <taxon>Eukaryota</taxon>
        <taxon>Sar</taxon>
        <taxon>Alveolata</taxon>
        <taxon>Colpodellida</taxon>
        <taxon>Vitrellaceae</taxon>
        <taxon>Vitrella</taxon>
    </lineage>
</organism>
<dbReference type="Proteomes" id="UP000041254">
    <property type="component" value="Unassembled WGS sequence"/>
</dbReference>
<keyword evidence="3" id="KW-1185">Reference proteome</keyword>
<reference evidence="2 3" key="1">
    <citation type="submission" date="2014-11" db="EMBL/GenBank/DDBJ databases">
        <authorList>
            <person name="Zhu J."/>
            <person name="Qi W."/>
            <person name="Song R."/>
        </authorList>
    </citation>
    <scope>NUCLEOTIDE SEQUENCE [LARGE SCALE GENOMIC DNA]</scope>
</reference>
<sequence>MQSARVLNAGPACPSCGYHFEGDVQAWSGRWSDSLFGCLRDLTSCLVVFLLILLMPCGGWVIKVITLHRAKLLNIGLGCMLFVGLYAAQWAVGVGQVVYNTTKYPNLNAFLMDNSIDVVKVHSGGPLEAALQDTQRVYILWHYKTLEKYLQLRVATAEGADVTEEMAKLPEWARKMKIRDRSPPVLLGELHRYRDDWIFLLFEVGTVLTAVVFLAAMWYFRLRIRRKYSLPSSDCVQDACVVLLCCPCAVAQEYRHVARATGHLQDLPPVCQTRGPVLDSLSLPSTASAGPTPTAADLIAEMEARHNKKMMDVEAQV</sequence>
<keyword evidence="1" id="KW-0812">Transmembrane</keyword>
<evidence type="ECO:0000256" key="1">
    <source>
        <dbReference type="SAM" id="Phobius"/>
    </source>
</evidence>
<dbReference type="NCBIfam" id="TIGR01571">
    <property type="entry name" value="A_thal_Cys_rich"/>
    <property type="match status" value="1"/>
</dbReference>
<gene>
    <name evidence="2" type="ORF">Vbra_11617</name>
</gene>
<feature type="transmembrane region" description="Helical" evidence="1">
    <location>
        <begin position="197"/>
        <end position="220"/>
    </location>
</feature>
<dbReference type="Pfam" id="PF04749">
    <property type="entry name" value="PLAC8"/>
    <property type="match status" value="1"/>
</dbReference>
<keyword evidence="1" id="KW-1133">Transmembrane helix</keyword>
<dbReference type="InterPro" id="IPR006461">
    <property type="entry name" value="PLAC_motif_containing"/>
</dbReference>
<protein>
    <submittedName>
        <fullName evidence="2">Uncharacterized protein</fullName>
    </submittedName>
</protein>